<dbReference type="Pfam" id="PF00929">
    <property type="entry name" value="RNase_T"/>
    <property type="match status" value="1"/>
</dbReference>
<dbReference type="OrthoDB" id="9804290at2"/>
<dbReference type="EMBL" id="AOHC02000041">
    <property type="protein sequence ID" value="EMY76786.1"/>
    <property type="molecule type" value="Genomic_DNA"/>
</dbReference>
<name>N1W981_9LEPT</name>
<keyword evidence="3" id="KW-1185">Reference proteome</keyword>
<evidence type="ECO:0000259" key="1">
    <source>
        <dbReference type="SMART" id="SM00479"/>
    </source>
</evidence>
<feature type="domain" description="Exonuclease" evidence="1">
    <location>
        <begin position="2"/>
        <end position="175"/>
    </location>
</feature>
<gene>
    <name evidence="2" type="ORF">LEP1GSC060_3480</name>
</gene>
<dbReference type="CDD" id="cd06127">
    <property type="entry name" value="DEDDh"/>
    <property type="match status" value="1"/>
</dbReference>
<evidence type="ECO:0000313" key="2">
    <source>
        <dbReference type="EMBL" id="EMY76786.1"/>
    </source>
</evidence>
<dbReference type="GO" id="GO:0006259">
    <property type="term" value="P:DNA metabolic process"/>
    <property type="evidence" value="ECO:0007669"/>
    <property type="project" value="UniProtKB-ARBA"/>
</dbReference>
<dbReference type="InterPro" id="IPR013520">
    <property type="entry name" value="Ribonucl_H"/>
</dbReference>
<dbReference type="GO" id="GO:0003676">
    <property type="term" value="F:nucleic acid binding"/>
    <property type="evidence" value="ECO:0007669"/>
    <property type="project" value="InterPro"/>
</dbReference>
<keyword evidence="2" id="KW-0378">Hydrolase</keyword>
<dbReference type="SMART" id="SM00479">
    <property type="entry name" value="EXOIII"/>
    <property type="match status" value="1"/>
</dbReference>
<sequence length="239" mass="27816">MIILAIDFETNGTDPLNSEILEIGAVLWDSETKQPLSMFSSLICPKETHFIVNEDVKQITGIEEKDLYLYGISEENVITKLYELANKATSIVSHFGIEFDRIVFERLLSSMRFSLSNWLWIDTGFDIIYPKKIKTRRLDYLSFEHGYIPFQSHRALPDVLTMLKILSNYNIDDVIRVARTPLLKVKALVDYDNKDLASKSGYYWNKESKVWEKMIREANLKKEKTSFSIESEVVYYKSV</sequence>
<keyword evidence="2" id="KW-0269">Exonuclease</keyword>
<dbReference type="Gene3D" id="3.30.420.10">
    <property type="entry name" value="Ribonuclease H-like superfamily/Ribonuclease H"/>
    <property type="match status" value="1"/>
</dbReference>
<dbReference type="STRING" id="1218598.LEP1GSC060_3480"/>
<keyword evidence="2" id="KW-0540">Nuclease</keyword>
<dbReference type="AlphaFoldDB" id="N1W981"/>
<proteinExistence type="predicted"/>
<dbReference type="InterPro" id="IPR036397">
    <property type="entry name" value="RNaseH_sf"/>
</dbReference>
<organism evidence="2 3">
    <name type="scientific">Leptospira weilii serovar Ranarum str. ICFT</name>
    <dbReference type="NCBI Taxonomy" id="1218598"/>
    <lineage>
        <taxon>Bacteria</taxon>
        <taxon>Pseudomonadati</taxon>
        <taxon>Spirochaetota</taxon>
        <taxon>Spirochaetia</taxon>
        <taxon>Leptospirales</taxon>
        <taxon>Leptospiraceae</taxon>
        <taxon>Leptospira</taxon>
    </lineage>
</organism>
<dbReference type="GO" id="GO:0004527">
    <property type="term" value="F:exonuclease activity"/>
    <property type="evidence" value="ECO:0007669"/>
    <property type="project" value="UniProtKB-KW"/>
</dbReference>
<comment type="caution">
    <text evidence="2">The sequence shown here is derived from an EMBL/GenBank/DDBJ whole genome shotgun (WGS) entry which is preliminary data.</text>
</comment>
<protein>
    <submittedName>
        <fullName evidence="2">Exonuclease</fullName>
    </submittedName>
</protein>
<dbReference type="InterPro" id="IPR012337">
    <property type="entry name" value="RNaseH-like_sf"/>
</dbReference>
<accession>N1W981</accession>
<dbReference type="SUPFAM" id="SSF53098">
    <property type="entry name" value="Ribonuclease H-like"/>
    <property type="match status" value="1"/>
</dbReference>
<reference evidence="2" key="1">
    <citation type="submission" date="2013-03" db="EMBL/GenBank/DDBJ databases">
        <authorList>
            <person name="Harkins D.M."/>
            <person name="Durkin A.S."/>
            <person name="Brinkac L.M."/>
            <person name="Haft D.H."/>
            <person name="Selengut J.D."/>
            <person name="Sanka R."/>
            <person name="DePew J."/>
            <person name="Purushe J."/>
            <person name="Hartskeerl R.A."/>
            <person name="Ahmed A."/>
            <person name="van der Linden H."/>
            <person name="Goris M.G.A."/>
            <person name="Vinetz J.M."/>
            <person name="Sutton G.G."/>
            <person name="Nierman W.C."/>
            <person name="Fouts D.E."/>
        </authorList>
    </citation>
    <scope>NUCLEOTIDE SEQUENCE [LARGE SCALE GENOMIC DNA]</scope>
    <source>
        <strain evidence="2">ICFT</strain>
    </source>
</reference>
<evidence type="ECO:0000313" key="3">
    <source>
        <dbReference type="Proteomes" id="UP000012313"/>
    </source>
</evidence>
<dbReference type="Proteomes" id="UP000012313">
    <property type="component" value="Unassembled WGS sequence"/>
</dbReference>
<dbReference type="RefSeq" id="WP_003006032.1">
    <property type="nucleotide sequence ID" value="NZ_AOHC02000041.1"/>
</dbReference>